<dbReference type="InterPro" id="IPR011598">
    <property type="entry name" value="bHLH_dom"/>
</dbReference>
<evidence type="ECO:0000256" key="4">
    <source>
        <dbReference type="ARBA" id="ARBA00022824"/>
    </source>
</evidence>
<dbReference type="InterPro" id="IPR036638">
    <property type="entry name" value="HLH_DNA-bd_sf"/>
</dbReference>
<keyword evidence="5" id="KW-1133">Transmembrane helix</keyword>
<evidence type="ECO:0000256" key="3">
    <source>
        <dbReference type="ARBA" id="ARBA00022692"/>
    </source>
</evidence>
<dbReference type="GO" id="GO:0005789">
    <property type="term" value="C:endoplasmic reticulum membrane"/>
    <property type="evidence" value="ECO:0007669"/>
    <property type="project" value="UniProtKB-SubCell"/>
</dbReference>
<evidence type="ECO:0000256" key="8">
    <source>
        <dbReference type="ARBA" id="ARBA00023136"/>
    </source>
</evidence>
<feature type="domain" description="BHLH" evidence="13">
    <location>
        <begin position="356"/>
        <end position="406"/>
    </location>
</feature>
<reference evidence="14" key="1">
    <citation type="journal article" date="2019" name="bioRxiv">
        <title>The Genome of the Zebra Mussel, Dreissena polymorpha: A Resource for Invasive Species Research.</title>
        <authorList>
            <person name="McCartney M.A."/>
            <person name="Auch B."/>
            <person name="Kono T."/>
            <person name="Mallez S."/>
            <person name="Zhang Y."/>
            <person name="Obille A."/>
            <person name="Becker A."/>
            <person name="Abrahante J.E."/>
            <person name="Garbe J."/>
            <person name="Badalamenti J.P."/>
            <person name="Herman A."/>
            <person name="Mangelson H."/>
            <person name="Liachko I."/>
            <person name="Sullivan S."/>
            <person name="Sone E.D."/>
            <person name="Koren S."/>
            <person name="Silverstein K.A.T."/>
            <person name="Beckman K.B."/>
            <person name="Gohl D.M."/>
        </authorList>
    </citation>
    <scope>NUCLEOTIDE SEQUENCE</scope>
    <source>
        <strain evidence="14">Duluth1</strain>
        <tissue evidence="14">Whole animal</tissue>
    </source>
</reference>
<dbReference type="GO" id="GO:0005634">
    <property type="term" value="C:nucleus"/>
    <property type="evidence" value="ECO:0007669"/>
    <property type="project" value="UniProtKB-SubCell"/>
</dbReference>
<dbReference type="Gene3D" id="4.10.280.10">
    <property type="entry name" value="Helix-loop-helix DNA-binding domain"/>
    <property type="match status" value="1"/>
</dbReference>
<evidence type="ECO:0000256" key="10">
    <source>
        <dbReference type="ARBA" id="ARBA00023242"/>
    </source>
</evidence>
<proteinExistence type="predicted"/>
<feature type="coiled-coil region" evidence="11">
    <location>
        <begin position="396"/>
        <end position="435"/>
    </location>
</feature>
<keyword evidence="11" id="KW-0175">Coiled coil</keyword>
<dbReference type="SMART" id="SM00353">
    <property type="entry name" value="HLH"/>
    <property type="match status" value="1"/>
</dbReference>
<keyword evidence="8" id="KW-0472">Membrane</keyword>
<protein>
    <recommendedName>
        <fullName evidence="13">BHLH domain-containing protein</fullName>
    </recommendedName>
</protein>
<dbReference type="GO" id="GO:0046983">
    <property type="term" value="F:protein dimerization activity"/>
    <property type="evidence" value="ECO:0007669"/>
    <property type="project" value="InterPro"/>
</dbReference>
<evidence type="ECO:0000256" key="2">
    <source>
        <dbReference type="ARBA" id="ARBA00004477"/>
    </source>
</evidence>
<comment type="subcellular location">
    <subcellularLocation>
        <location evidence="2">Endoplasmic reticulum membrane</location>
        <topology evidence="2">Multi-pass membrane protein</topology>
    </subcellularLocation>
    <subcellularLocation>
        <location evidence="1">Nucleus</location>
    </subcellularLocation>
</comment>
<keyword evidence="3" id="KW-0812">Transmembrane</keyword>
<keyword evidence="7" id="KW-0238">DNA-binding</keyword>
<dbReference type="PANTHER" id="PTHR46062">
    <property type="entry name" value="STEROL REGULATORY ELEMENT-BINDING PROTEIN"/>
    <property type="match status" value="1"/>
</dbReference>
<evidence type="ECO:0000313" key="14">
    <source>
        <dbReference type="EMBL" id="KAH3835029.1"/>
    </source>
</evidence>
<evidence type="ECO:0000256" key="5">
    <source>
        <dbReference type="ARBA" id="ARBA00022989"/>
    </source>
</evidence>
<organism evidence="14 15">
    <name type="scientific">Dreissena polymorpha</name>
    <name type="common">Zebra mussel</name>
    <name type="synonym">Mytilus polymorpha</name>
    <dbReference type="NCBI Taxonomy" id="45954"/>
    <lineage>
        <taxon>Eukaryota</taxon>
        <taxon>Metazoa</taxon>
        <taxon>Spiralia</taxon>
        <taxon>Lophotrochozoa</taxon>
        <taxon>Mollusca</taxon>
        <taxon>Bivalvia</taxon>
        <taxon>Autobranchia</taxon>
        <taxon>Heteroconchia</taxon>
        <taxon>Euheterodonta</taxon>
        <taxon>Imparidentia</taxon>
        <taxon>Neoheterodontei</taxon>
        <taxon>Myida</taxon>
        <taxon>Dreissenoidea</taxon>
        <taxon>Dreissenidae</taxon>
        <taxon>Dreissena</taxon>
    </lineage>
</organism>
<evidence type="ECO:0000256" key="6">
    <source>
        <dbReference type="ARBA" id="ARBA00023015"/>
    </source>
</evidence>
<keyword evidence="9" id="KW-0804">Transcription</keyword>
<keyword evidence="10" id="KW-0539">Nucleus</keyword>
<feature type="region of interest" description="Disordered" evidence="12">
    <location>
        <begin position="448"/>
        <end position="474"/>
    </location>
</feature>
<sequence length="1141" mass="126653">MADQLGWTFGADGFPDLGPDFLTSNSYGNGNLEDIDDIVKFICPDGNSDYAFDTVQDPLNTDILFQDPHLNLSQSQVVKEEPSDFELGEQLLLSHLQPSSQQCNNDVNLMFNNDNLFDTLSVTTVPQTQCVNTPISSAQKLQQVALAANTQSQPTQQNSLQLLQLLQQHQQQRQQQQRQQQRQQQKVTLTSEHLKLLLLLEIQRQNNAKNALAQQPQQQTTVDPRTVMQLSQLQSLLKGMDSTAVAPQQLSVPQSLGQTSSPICIQSQSSVTTLQHSSSPTFIQTTSPISIKPSPSPLQVHSSSLDQKPVHTLQTMMKSGSTIVTANIPIQVVENEKIPINRLNQTKVFGKPVKGEKKTSHNAIEKRYRLSINDKITELKDLVAGTEAKLNKSAILRKAIDYINHLKNHNERLKKENLQLKMAARKQNLQELLQLSQDTSMDDLGYMTPPTSDVNSDTDISSPGSPAYDEMDSSQSPITSFGTGGMADKTRFTLCVFMLGVLAFNPFGAILSSVGVHHGATYESGFAGRQLQASVDLNSESWSVLNSGLLSTVAMWLVNGLVVAWVLARLFIYGEPVTSKNSEAAVAYWRHSHQAEQDTARGDYISAANQWKLALLALRRPLPTSKLDLAASMLWQLVRQVLHKLYVGRWLAASGLHIWRQLDDVSDRKNSAKQAALAYFRLHQLHLAGLIPGSDVWGVNLGLCAVNMAEASGEATPPAVKAEVYTSIALRLSIGKLKWFSRYFLSLARATMSHSREQIPGSLQWLCQPEGHRFYVDQDWTLGSKDTMFTGSPPEADPFSQVTQQFCEHLLERSLHALTGAGYHSCENGGGLTEVLLYSQLMTEVSQQHHRDTVLTVTSAFKNSESAEVTKWWAAVTSVAAYWLIGDDENVERCYQLIDAFPQKLYHSEDPLPRCVLVCYRARRNLQCARSPSQLAGVLRQCDRAGRLLRETLKLSYTSQNTAIVQSLELLVCDWLLATRTEVWERKQESGDSCAQTELIAFQQDLASLRTIVQTDRAALPRVFLHEATSRMMAGANPARTQQLLDRSIIRRRISQEDKDVSSDDCEGDCPDREQAAALLLAGRHLPEPLMACPGDRATLISEASRLYEALGDRKSVQTCRKSLGLLEAGPTDVHKHAIEC</sequence>
<feature type="coiled-coil region" evidence="11">
    <location>
        <begin position="159"/>
        <end position="186"/>
    </location>
</feature>
<evidence type="ECO:0000256" key="12">
    <source>
        <dbReference type="SAM" id="MobiDB-lite"/>
    </source>
</evidence>
<keyword evidence="15" id="KW-1185">Reference proteome</keyword>
<name>A0A9D4K8Q3_DREPO</name>
<keyword evidence="4" id="KW-0256">Endoplasmic reticulum</keyword>
<dbReference type="CDD" id="cd18921">
    <property type="entry name" value="bHLHzip_SREBP1"/>
    <property type="match status" value="1"/>
</dbReference>
<accession>A0A9D4K8Q3</accession>
<dbReference type="GO" id="GO:0000981">
    <property type="term" value="F:DNA-binding transcription factor activity, RNA polymerase II-specific"/>
    <property type="evidence" value="ECO:0007669"/>
    <property type="project" value="TreeGrafter"/>
</dbReference>
<dbReference type="Pfam" id="PF00010">
    <property type="entry name" value="HLH"/>
    <property type="match status" value="1"/>
</dbReference>
<dbReference type="GO" id="GO:0000978">
    <property type="term" value="F:RNA polymerase II cis-regulatory region sequence-specific DNA binding"/>
    <property type="evidence" value="ECO:0007669"/>
    <property type="project" value="TreeGrafter"/>
</dbReference>
<feature type="compositionally biased region" description="Polar residues" evidence="12">
    <location>
        <begin position="449"/>
        <end position="464"/>
    </location>
</feature>
<evidence type="ECO:0000259" key="13">
    <source>
        <dbReference type="PROSITE" id="PS50888"/>
    </source>
</evidence>
<reference evidence="14" key="2">
    <citation type="submission" date="2020-11" db="EMBL/GenBank/DDBJ databases">
        <authorList>
            <person name="McCartney M.A."/>
            <person name="Auch B."/>
            <person name="Kono T."/>
            <person name="Mallez S."/>
            <person name="Becker A."/>
            <person name="Gohl D.M."/>
            <person name="Silverstein K.A.T."/>
            <person name="Koren S."/>
            <person name="Bechman K.B."/>
            <person name="Herman A."/>
            <person name="Abrahante J.E."/>
            <person name="Garbe J."/>
        </authorList>
    </citation>
    <scope>NUCLEOTIDE SEQUENCE</scope>
    <source>
        <strain evidence="14">Duluth1</strain>
        <tissue evidence="14">Whole animal</tissue>
    </source>
</reference>
<evidence type="ECO:0000256" key="7">
    <source>
        <dbReference type="ARBA" id="ARBA00023125"/>
    </source>
</evidence>
<evidence type="ECO:0000256" key="1">
    <source>
        <dbReference type="ARBA" id="ARBA00004123"/>
    </source>
</evidence>
<gene>
    <name evidence="14" type="ORF">DPMN_108367</name>
</gene>
<dbReference type="PANTHER" id="PTHR46062:SF1">
    <property type="entry name" value="LP12374P"/>
    <property type="match status" value="1"/>
</dbReference>
<dbReference type="Proteomes" id="UP000828390">
    <property type="component" value="Unassembled WGS sequence"/>
</dbReference>
<evidence type="ECO:0000313" key="15">
    <source>
        <dbReference type="Proteomes" id="UP000828390"/>
    </source>
</evidence>
<dbReference type="EMBL" id="JAIWYP010000004">
    <property type="protein sequence ID" value="KAH3835029.1"/>
    <property type="molecule type" value="Genomic_DNA"/>
</dbReference>
<dbReference type="AlphaFoldDB" id="A0A9D4K8Q3"/>
<evidence type="ECO:0000256" key="11">
    <source>
        <dbReference type="SAM" id="Coils"/>
    </source>
</evidence>
<dbReference type="PROSITE" id="PS50888">
    <property type="entry name" value="BHLH"/>
    <property type="match status" value="1"/>
</dbReference>
<dbReference type="SUPFAM" id="SSF47459">
    <property type="entry name" value="HLH, helix-loop-helix DNA-binding domain"/>
    <property type="match status" value="1"/>
</dbReference>
<keyword evidence="6" id="KW-0805">Transcription regulation</keyword>
<comment type="caution">
    <text evidence="14">The sequence shown here is derived from an EMBL/GenBank/DDBJ whole genome shotgun (WGS) entry which is preliminary data.</text>
</comment>
<evidence type="ECO:0000256" key="9">
    <source>
        <dbReference type="ARBA" id="ARBA00023163"/>
    </source>
</evidence>